<accession>C2CHL4</accession>
<evidence type="ECO:0000256" key="3">
    <source>
        <dbReference type="ARBA" id="ARBA00022490"/>
    </source>
</evidence>
<dbReference type="InterPro" id="IPR004612">
    <property type="entry name" value="Resolv_RecU"/>
</dbReference>
<evidence type="ECO:0000313" key="14">
    <source>
        <dbReference type="EMBL" id="EEI82969.1"/>
    </source>
</evidence>
<dbReference type="HOGENOM" id="CLU_096340_1_0_9"/>
<name>C2CHL4_9FIRM</name>
<comment type="cofactor">
    <cofactor evidence="1">
        <name>Mg(2+)</name>
        <dbReference type="ChEBI" id="CHEBI:18420"/>
    </cofactor>
</comment>
<evidence type="ECO:0000256" key="10">
    <source>
        <dbReference type="ARBA" id="ARBA00023172"/>
    </source>
</evidence>
<keyword evidence="9" id="KW-0460">Magnesium</keyword>
<keyword evidence="4" id="KW-0540">Nuclease</keyword>
<evidence type="ECO:0000256" key="2">
    <source>
        <dbReference type="ARBA" id="ARBA00004496"/>
    </source>
</evidence>
<evidence type="ECO:0000256" key="1">
    <source>
        <dbReference type="ARBA" id="ARBA00001946"/>
    </source>
</evidence>
<keyword evidence="11" id="KW-0234">DNA repair</keyword>
<sequence length="184" mass="21655">MIMISTYELNKAKQAQRYRNRQSNGFGKNFEKFVAMGCDFYREKGIADISKVDEPFRVVRLLKDGRFEGRFTRKANPDFEGTIRGGRSICFECKYTSKDRILQSVITKRQAEVLDRKLELGGLVGVCCGIRDRYFYVPWKVWSDMEAIWGKKSVSADDLREYEVPFRHGILFLDSRYRFRKLEV</sequence>
<keyword evidence="8" id="KW-0378">Hydrolase</keyword>
<evidence type="ECO:0000256" key="4">
    <source>
        <dbReference type="ARBA" id="ARBA00022722"/>
    </source>
</evidence>
<organism evidence="14 15">
    <name type="scientific">Anaerococcus tetradius ATCC 35098</name>
    <dbReference type="NCBI Taxonomy" id="525255"/>
    <lineage>
        <taxon>Bacteria</taxon>
        <taxon>Bacillati</taxon>
        <taxon>Bacillota</taxon>
        <taxon>Tissierellia</taxon>
        <taxon>Tissierellales</taxon>
        <taxon>Peptoniphilaceae</taxon>
        <taxon>Anaerococcus</taxon>
    </lineage>
</organism>
<dbReference type="AlphaFoldDB" id="C2CHL4"/>
<dbReference type="GO" id="GO:0006281">
    <property type="term" value="P:DNA repair"/>
    <property type="evidence" value="ECO:0007669"/>
    <property type="project" value="UniProtKB-KW"/>
</dbReference>
<dbReference type="GO" id="GO:0006310">
    <property type="term" value="P:DNA recombination"/>
    <property type="evidence" value="ECO:0007669"/>
    <property type="project" value="UniProtKB-KW"/>
</dbReference>
<dbReference type="GO" id="GO:0005737">
    <property type="term" value="C:cytoplasm"/>
    <property type="evidence" value="ECO:0007669"/>
    <property type="project" value="UniProtKB-SubCell"/>
</dbReference>
<dbReference type="InterPro" id="IPR011856">
    <property type="entry name" value="tRNA_endonuc-like_dom_sf"/>
</dbReference>
<gene>
    <name evidence="14" type="ORF">HMPREF0077_0974</name>
</gene>
<comment type="subcellular location">
    <subcellularLocation>
        <location evidence="2">Cytoplasm</location>
    </subcellularLocation>
</comment>
<proteinExistence type="inferred from homology"/>
<keyword evidence="6" id="KW-0255">Endonuclease</keyword>
<dbReference type="Gene3D" id="3.40.1350.10">
    <property type="match status" value="1"/>
</dbReference>
<dbReference type="SUPFAM" id="SSF52980">
    <property type="entry name" value="Restriction endonuclease-like"/>
    <property type="match status" value="1"/>
</dbReference>
<comment type="similarity">
    <text evidence="12">Belongs to the RecU family.</text>
</comment>
<evidence type="ECO:0000256" key="6">
    <source>
        <dbReference type="ARBA" id="ARBA00022759"/>
    </source>
</evidence>
<dbReference type="Pfam" id="PF03838">
    <property type="entry name" value="RecU"/>
    <property type="match status" value="1"/>
</dbReference>
<evidence type="ECO:0000256" key="11">
    <source>
        <dbReference type="ARBA" id="ARBA00023204"/>
    </source>
</evidence>
<keyword evidence="3" id="KW-0963">Cytoplasm</keyword>
<evidence type="ECO:0000256" key="9">
    <source>
        <dbReference type="ARBA" id="ARBA00022842"/>
    </source>
</evidence>
<evidence type="ECO:0000256" key="13">
    <source>
        <dbReference type="ARBA" id="ARBA00029523"/>
    </source>
</evidence>
<protein>
    <recommendedName>
        <fullName evidence="13">Holliday junction resolvase RecU</fullName>
    </recommendedName>
</protein>
<evidence type="ECO:0000256" key="8">
    <source>
        <dbReference type="ARBA" id="ARBA00022801"/>
    </source>
</evidence>
<dbReference type="Proteomes" id="UP000003744">
    <property type="component" value="Unassembled WGS sequence"/>
</dbReference>
<dbReference type="GO" id="GO:0016787">
    <property type="term" value="F:hydrolase activity"/>
    <property type="evidence" value="ECO:0007669"/>
    <property type="project" value="UniProtKB-KW"/>
</dbReference>
<evidence type="ECO:0000256" key="12">
    <source>
        <dbReference type="ARBA" id="ARBA00023447"/>
    </source>
</evidence>
<dbReference type="GO" id="GO:0003676">
    <property type="term" value="F:nucleic acid binding"/>
    <property type="evidence" value="ECO:0007669"/>
    <property type="project" value="InterPro"/>
</dbReference>
<keyword evidence="10" id="KW-0233">DNA recombination</keyword>
<evidence type="ECO:0000313" key="15">
    <source>
        <dbReference type="Proteomes" id="UP000003744"/>
    </source>
</evidence>
<comment type="caution">
    <text evidence="14">The sequence shown here is derived from an EMBL/GenBank/DDBJ whole genome shotgun (WGS) entry which is preliminary data.</text>
</comment>
<keyword evidence="5" id="KW-0479">Metal-binding</keyword>
<evidence type="ECO:0000256" key="5">
    <source>
        <dbReference type="ARBA" id="ARBA00022723"/>
    </source>
</evidence>
<keyword evidence="7" id="KW-0227">DNA damage</keyword>
<reference evidence="14 15" key="1">
    <citation type="submission" date="2009-01" db="EMBL/GenBank/DDBJ databases">
        <authorList>
            <person name="Qin X."/>
            <person name="Bachman B."/>
            <person name="Battles P."/>
            <person name="Bell A."/>
            <person name="Bess C."/>
            <person name="Bickham C."/>
            <person name="Chaboub L."/>
            <person name="Chen D."/>
            <person name="Coyle M."/>
            <person name="Deiros D.R."/>
            <person name="Dinh H."/>
            <person name="Forbes L."/>
            <person name="Fowler G."/>
            <person name="Francisco L."/>
            <person name="Fu Q."/>
            <person name="Gubbala S."/>
            <person name="Hale W."/>
            <person name="Han Y."/>
            <person name="Hemphill L."/>
            <person name="Highlander S.K."/>
            <person name="Hirani K."/>
            <person name="Hogues M."/>
            <person name="Jackson L."/>
            <person name="Jakkamsetti A."/>
            <person name="Javaid M."/>
            <person name="Jiang H."/>
            <person name="Korchina V."/>
            <person name="Kovar C."/>
            <person name="Lara F."/>
            <person name="Lee S."/>
            <person name="Mata R."/>
            <person name="Mathew T."/>
            <person name="Moen C."/>
            <person name="Morales K."/>
            <person name="Munidasa M."/>
            <person name="Nazareth L."/>
            <person name="Ngo R."/>
            <person name="Nguyen L."/>
            <person name="Okwuonu G."/>
            <person name="Ongeri F."/>
            <person name="Patil S."/>
            <person name="Petrosino J."/>
            <person name="Pham C."/>
            <person name="Pham P."/>
            <person name="Pu L.-L."/>
            <person name="Puazo M."/>
            <person name="Raj R."/>
            <person name="Reid J."/>
            <person name="Rouhana J."/>
            <person name="Saada N."/>
            <person name="Shang Y."/>
            <person name="Simmons D."/>
            <person name="Thornton R."/>
            <person name="Warren J."/>
            <person name="Weissenberger G."/>
            <person name="Zhang J."/>
            <person name="Zhang L."/>
            <person name="Zhou C."/>
            <person name="Zhu D."/>
            <person name="Muzny D."/>
            <person name="Worley K."/>
            <person name="Gibbs R."/>
        </authorList>
    </citation>
    <scope>NUCLEOTIDE SEQUENCE [LARGE SCALE GENOMIC DNA]</scope>
    <source>
        <strain evidence="14 15">ATCC 35098</strain>
    </source>
</reference>
<evidence type="ECO:0000256" key="7">
    <source>
        <dbReference type="ARBA" id="ARBA00022763"/>
    </source>
</evidence>
<dbReference type="eggNOG" id="COG3331">
    <property type="taxonomic scope" value="Bacteria"/>
</dbReference>
<dbReference type="EMBL" id="ACGC01000049">
    <property type="protein sequence ID" value="EEI82969.1"/>
    <property type="molecule type" value="Genomic_DNA"/>
</dbReference>
<dbReference type="GO" id="GO:0004519">
    <property type="term" value="F:endonuclease activity"/>
    <property type="evidence" value="ECO:0007669"/>
    <property type="project" value="UniProtKB-KW"/>
</dbReference>
<dbReference type="GO" id="GO:0046872">
    <property type="term" value="F:metal ion binding"/>
    <property type="evidence" value="ECO:0007669"/>
    <property type="project" value="UniProtKB-KW"/>
</dbReference>
<dbReference type="InterPro" id="IPR011335">
    <property type="entry name" value="Restrct_endonuc-II-like"/>
</dbReference>